<proteinExistence type="predicted"/>
<accession>A0A066Z9H3</accession>
<gene>
    <name evidence="2" type="ORF">KCH_10510</name>
</gene>
<dbReference type="HOGENOM" id="CLU_1229285_0_0_11"/>
<organism evidence="2 3">
    <name type="scientific">Kitasatospora cheerisanensis KCTC 2395</name>
    <dbReference type="NCBI Taxonomy" id="1348663"/>
    <lineage>
        <taxon>Bacteria</taxon>
        <taxon>Bacillati</taxon>
        <taxon>Actinomycetota</taxon>
        <taxon>Actinomycetes</taxon>
        <taxon>Kitasatosporales</taxon>
        <taxon>Streptomycetaceae</taxon>
        <taxon>Kitasatospora</taxon>
    </lineage>
</organism>
<feature type="region of interest" description="Disordered" evidence="1">
    <location>
        <begin position="1"/>
        <end position="28"/>
    </location>
</feature>
<dbReference type="PATRIC" id="fig|1348663.4.peg.1001"/>
<dbReference type="AlphaFoldDB" id="A0A066Z9H3"/>
<name>A0A066Z9H3_9ACTN</name>
<protein>
    <submittedName>
        <fullName evidence="2">Uncharacterized protein</fullName>
    </submittedName>
</protein>
<dbReference type="eggNOG" id="ENOG502ZU7R">
    <property type="taxonomic scope" value="Bacteria"/>
</dbReference>
<evidence type="ECO:0000256" key="1">
    <source>
        <dbReference type="SAM" id="MobiDB-lite"/>
    </source>
</evidence>
<sequence>MSSVTSAAAEQPAPTTGPDGRPLTDTRRAELLDSLNEAVRQPERFGGPAAVVELLDALAAADPDGDRSPAWTPGTDAPTVSALLRGSFGDADPPLVASQYGEDAHRRGWLRLDRTLSGEELRALLDRALDWSEDSRRLAEVLAEFGDPSVVYGDPAPDAPKTLGYAGGDREAPVVAFHFGARGVLYAVRIGENPLGDWALTPAGRKLFD</sequence>
<comment type="caution">
    <text evidence="2">The sequence shown here is derived from an EMBL/GenBank/DDBJ whole genome shotgun (WGS) entry which is preliminary data.</text>
</comment>
<evidence type="ECO:0000313" key="2">
    <source>
        <dbReference type="EMBL" id="KDN86966.1"/>
    </source>
</evidence>
<keyword evidence="3" id="KW-1185">Reference proteome</keyword>
<dbReference type="EMBL" id="JNBY01000050">
    <property type="protein sequence ID" value="KDN86966.1"/>
    <property type="molecule type" value="Genomic_DNA"/>
</dbReference>
<dbReference type="OrthoDB" id="281785at2"/>
<dbReference type="RefSeq" id="WP_051652748.1">
    <property type="nucleotide sequence ID" value="NZ_KK853997.1"/>
</dbReference>
<evidence type="ECO:0000313" key="3">
    <source>
        <dbReference type="Proteomes" id="UP000027178"/>
    </source>
</evidence>
<dbReference type="Proteomes" id="UP000027178">
    <property type="component" value="Unassembled WGS sequence"/>
</dbReference>
<reference evidence="2 3" key="1">
    <citation type="submission" date="2014-05" db="EMBL/GenBank/DDBJ databases">
        <title>Draft Genome Sequence of Kitasatospora cheerisanensis KCTC 2395.</title>
        <authorList>
            <person name="Nam D.H."/>
        </authorList>
    </citation>
    <scope>NUCLEOTIDE SEQUENCE [LARGE SCALE GENOMIC DNA]</scope>
    <source>
        <strain evidence="2 3">KCTC 2395</strain>
    </source>
</reference>